<dbReference type="GO" id="GO:0003735">
    <property type="term" value="F:structural constituent of ribosome"/>
    <property type="evidence" value="ECO:0007669"/>
    <property type="project" value="InterPro"/>
</dbReference>
<dbReference type="GO" id="GO:1990904">
    <property type="term" value="C:ribonucleoprotein complex"/>
    <property type="evidence" value="ECO:0007669"/>
    <property type="project" value="UniProtKB-KW"/>
</dbReference>
<dbReference type="PANTHER" id="PTHR11994">
    <property type="entry name" value="60S RIBOSOMAL PROTEIN L11-RELATED"/>
    <property type="match status" value="1"/>
</dbReference>
<comment type="similarity">
    <text evidence="1">Belongs to the universal ribosomal protein uL5 family.</text>
</comment>
<feature type="domain" description="Large ribosomal subunit protein uL5 C-terminal" evidence="6">
    <location>
        <begin position="111"/>
        <end position="203"/>
    </location>
</feature>
<dbReference type="InterPro" id="IPR002132">
    <property type="entry name" value="Ribosomal_uL5"/>
</dbReference>
<evidence type="ECO:0000259" key="5">
    <source>
        <dbReference type="Pfam" id="PF00281"/>
    </source>
</evidence>
<dbReference type="GO" id="GO:0006412">
    <property type="term" value="P:translation"/>
    <property type="evidence" value="ECO:0007669"/>
    <property type="project" value="InterPro"/>
</dbReference>
<organism evidence="7">
    <name type="scientific">marine metagenome</name>
    <dbReference type="NCBI Taxonomy" id="408172"/>
    <lineage>
        <taxon>unclassified sequences</taxon>
        <taxon>metagenomes</taxon>
        <taxon>ecological metagenomes</taxon>
    </lineage>
</organism>
<dbReference type="EMBL" id="UINC01001748">
    <property type="protein sequence ID" value="SUZ87964.1"/>
    <property type="molecule type" value="Genomic_DNA"/>
</dbReference>
<dbReference type="InterPro" id="IPR022803">
    <property type="entry name" value="Ribosomal_uL5_dom_sf"/>
</dbReference>
<reference evidence="7" key="1">
    <citation type="submission" date="2018-05" db="EMBL/GenBank/DDBJ databases">
        <authorList>
            <person name="Lanie J.A."/>
            <person name="Ng W.-L."/>
            <person name="Kazmierczak K.M."/>
            <person name="Andrzejewski T.M."/>
            <person name="Davidsen T.M."/>
            <person name="Wayne K.J."/>
            <person name="Tettelin H."/>
            <person name="Glass J.I."/>
            <person name="Rusch D."/>
            <person name="Podicherti R."/>
            <person name="Tsui H.-C.T."/>
            <person name="Winkler M.E."/>
        </authorList>
    </citation>
    <scope>NUCLEOTIDE SEQUENCE</scope>
</reference>
<feature type="domain" description="Large ribosomal subunit protein uL5 N-terminal" evidence="5">
    <location>
        <begin position="51"/>
        <end position="107"/>
    </location>
</feature>
<evidence type="ECO:0000256" key="1">
    <source>
        <dbReference type="ARBA" id="ARBA00008553"/>
    </source>
</evidence>
<dbReference type="NCBIfam" id="NF000585">
    <property type="entry name" value="PRK00010.1"/>
    <property type="match status" value="1"/>
</dbReference>
<feature type="region of interest" description="Disordered" evidence="4">
    <location>
        <begin position="1"/>
        <end position="23"/>
    </location>
</feature>
<gene>
    <name evidence="7" type="ORF">METZ01_LOCUS40818</name>
</gene>
<evidence type="ECO:0008006" key="8">
    <source>
        <dbReference type="Google" id="ProtNLM"/>
    </source>
</evidence>
<dbReference type="InterPro" id="IPR031310">
    <property type="entry name" value="Ribosomal_uL5_N"/>
</dbReference>
<protein>
    <recommendedName>
        <fullName evidence="8">50S ribosomal protein L5</fullName>
    </recommendedName>
</protein>
<proteinExistence type="inferred from homology"/>
<dbReference type="InterPro" id="IPR020930">
    <property type="entry name" value="Ribosomal_uL5_bac-type"/>
</dbReference>
<dbReference type="FunFam" id="3.30.1440.10:FF:000001">
    <property type="entry name" value="50S ribosomal protein L5"/>
    <property type="match status" value="1"/>
</dbReference>
<accession>A0A381R9R7</accession>
<dbReference type="InterPro" id="IPR031309">
    <property type="entry name" value="Ribosomal_uL5_C"/>
</dbReference>
<dbReference type="PIRSF" id="PIRSF002161">
    <property type="entry name" value="Ribosomal_L5"/>
    <property type="match status" value="1"/>
</dbReference>
<dbReference type="Gene3D" id="3.30.1440.10">
    <property type="match status" value="1"/>
</dbReference>
<evidence type="ECO:0000313" key="7">
    <source>
        <dbReference type="EMBL" id="SUZ87964.1"/>
    </source>
</evidence>
<dbReference type="SUPFAM" id="SSF55282">
    <property type="entry name" value="RL5-like"/>
    <property type="match status" value="1"/>
</dbReference>
<feature type="compositionally biased region" description="Basic residues" evidence="4">
    <location>
        <begin position="8"/>
        <end position="22"/>
    </location>
</feature>
<dbReference type="AlphaFoldDB" id="A0A381R9R7"/>
<keyword evidence="3" id="KW-0687">Ribonucleoprotein</keyword>
<keyword evidence="2" id="KW-0689">Ribosomal protein</keyword>
<evidence type="ECO:0000256" key="4">
    <source>
        <dbReference type="SAM" id="MobiDB-lite"/>
    </source>
</evidence>
<name>A0A381R9R7_9ZZZZ</name>
<evidence type="ECO:0000256" key="2">
    <source>
        <dbReference type="ARBA" id="ARBA00022980"/>
    </source>
</evidence>
<dbReference type="GO" id="GO:0005840">
    <property type="term" value="C:ribosome"/>
    <property type="evidence" value="ECO:0007669"/>
    <property type="project" value="UniProtKB-KW"/>
</dbReference>
<sequence length="217" mass="24921">MASEKKSVSKKNAKNSKKKAKSKVVNYVPRLRKHYLENITSKLIERFNYTNPMEVPKLTTISINMGVGDAKVNPKALESAVEELSLISGQKPIITLSKKDISNFKIRKGFPVGCKVTIRGHRMYEFLERLITVALPRTRDFRGLSFKSFDKRGNYNFGVTEQIIFTEINYDKIDSVRGMDINITTSAESDDEAYWLLKEFGFPLREKQEKEEIVEVD</sequence>
<evidence type="ECO:0000259" key="6">
    <source>
        <dbReference type="Pfam" id="PF00673"/>
    </source>
</evidence>
<dbReference type="Pfam" id="PF00281">
    <property type="entry name" value="Ribosomal_L5"/>
    <property type="match status" value="1"/>
</dbReference>
<dbReference type="HAMAP" id="MF_01333_B">
    <property type="entry name" value="Ribosomal_uL5_B"/>
    <property type="match status" value="1"/>
</dbReference>
<evidence type="ECO:0000256" key="3">
    <source>
        <dbReference type="ARBA" id="ARBA00023274"/>
    </source>
</evidence>
<dbReference type="Pfam" id="PF00673">
    <property type="entry name" value="Ribosomal_L5_C"/>
    <property type="match status" value="1"/>
</dbReference>